<dbReference type="Gramene" id="ORUFI10G01430.1">
    <property type="protein sequence ID" value="ORUFI10G01430.1"/>
    <property type="gene ID" value="ORUFI10G01430"/>
</dbReference>
<dbReference type="InterPro" id="IPR036047">
    <property type="entry name" value="F-box-like_dom_sf"/>
</dbReference>
<dbReference type="SUPFAM" id="SSF81383">
    <property type="entry name" value="F-box domain"/>
    <property type="match status" value="1"/>
</dbReference>
<dbReference type="AlphaFoldDB" id="A0A0E0QVY6"/>
<protein>
    <recommendedName>
        <fullName evidence="4">F-box domain-containing protein</fullName>
    </recommendedName>
</protein>
<reference evidence="2" key="2">
    <citation type="submission" date="2015-06" db="UniProtKB">
        <authorList>
            <consortium name="EnsemblPlants"/>
        </authorList>
    </citation>
    <scope>IDENTIFICATION</scope>
</reference>
<dbReference type="EnsemblPlants" id="ORUFI10G01430.1">
    <property type="protein sequence ID" value="ORUFI10G01430.1"/>
    <property type="gene ID" value="ORUFI10G01430"/>
</dbReference>
<feature type="region of interest" description="Disordered" evidence="1">
    <location>
        <begin position="303"/>
        <end position="364"/>
    </location>
</feature>
<dbReference type="Proteomes" id="UP000008022">
    <property type="component" value="Unassembled WGS sequence"/>
</dbReference>
<evidence type="ECO:0000313" key="3">
    <source>
        <dbReference type="Proteomes" id="UP000008022"/>
    </source>
</evidence>
<evidence type="ECO:0008006" key="4">
    <source>
        <dbReference type="Google" id="ProtNLM"/>
    </source>
</evidence>
<dbReference type="HOGENOM" id="CLU_054864_0_0_1"/>
<evidence type="ECO:0000256" key="1">
    <source>
        <dbReference type="SAM" id="MobiDB-lite"/>
    </source>
</evidence>
<dbReference type="OMA" id="DLAMVEC"/>
<dbReference type="eggNOG" id="ENOG502RRQK">
    <property type="taxonomic scope" value="Eukaryota"/>
</dbReference>
<keyword evidence="3" id="KW-1185">Reference proteome</keyword>
<reference evidence="3" key="1">
    <citation type="submission" date="2013-06" db="EMBL/GenBank/DDBJ databases">
        <authorList>
            <person name="Zhao Q."/>
        </authorList>
    </citation>
    <scope>NUCLEOTIDE SEQUENCE</scope>
    <source>
        <strain evidence="3">cv. W1943</strain>
    </source>
</reference>
<dbReference type="PANTHER" id="PTHR34791:SF1">
    <property type="entry name" value="OS02G0272100 PROTEIN"/>
    <property type="match status" value="1"/>
</dbReference>
<organism evidence="2 3">
    <name type="scientific">Oryza rufipogon</name>
    <name type="common">Brownbeard rice</name>
    <name type="synonym">Asian wild rice</name>
    <dbReference type="NCBI Taxonomy" id="4529"/>
    <lineage>
        <taxon>Eukaryota</taxon>
        <taxon>Viridiplantae</taxon>
        <taxon>Streptophyta</taxon>
        <taxon>Embryophyta</taxon>
        <taxon>Tracheophyta</taxon>
        <taxon>Spermatophyta</taxon>
        <taxon>Magnoliopsida</taxon>
        <taxon>Liliopsida</taxon>
        <taxon>Poales</taxon>
        <taxon>Poaceae</taxon>
        <taxon>BOP clade</taxon>
        <taxon>Oryzoideae</taxon>
        <taxon>Oryzeae</taxon>
        <taxon>Oryzinae</taxon>
        <taxon>Oryza</taxon>
    </lineage>
</organism>
<proteinExistence type="predicted"/>
<dbReference type="PANTHER" id="PTHR34791">
    <property type="entry name" value="OS02G0272100 PROTEIN"/>
    <property type="match status" value="1"/>
</dbReference>
<accession>A0A0E0QVY6</accession>
<sequence>MADTSPLHRIIGAAMWDAEPLLGRLVILAHAAFLDAGFVSTGAANDDGAQSSVRLPRQVGATASALSLRYTAPQLLHRHRQDAAAAAAATVALRVCAHGRRHVVFYVCVRFANPWLDTYWICLDAPAAAALLAGGLDDTARALARRERGARLAALWSALADRLCRRVLVDLCAKNGVPVEPEHELMSLPDDVKVAILARLAAGEDLARVECTCVGLNLLVAEHDSTLWKPMYTKLRSQLRRRLRFLGVSYGEPTAVSWKARYVAVRRRRVPAAHDVFMGEILLPVMTEWMRVPWIRRYPFVPPPPPESPEEEETVVPRRRRRRRAMPRDAGHGRAAPGHGGDKKQWRGAGAVHSPSSGFRWKHR</sequence>
<dbReference type="STRING" id="4529.A0A0E0QVY6"/>
<evidence type="ECO:0000313" key="2">
    <source>
        <dbReference type="EnsemblPlants" id="ORUFI10G01430.1"/>
    </source>
</evidence>
<name>A0A0E0QVY6_ORYRU</name>